<organism evidence="7 8">
    <name type="scientific">Muribaculum gordoncarteri</name>
    <dbReference type="NCBI Taxonomy" id="2530390"/>
    <lineage>
        <taxon>Bacteria</taxon>
        <taxon>Pseudomonadati</taxon>
        <taxon>Bacteroidota</taxon>
        <taxon>Bacteroidia</taxon>
        <taxon>Bacteroidales</taxon>
        <taxon>Muribaculaceae</taxon>
        <taxon>Muribaculum</taxon>
    </lineage>
</organism>
<name>A0A4P7VRD7_9BACT</name>
<dbReference type="Proteomes" id="UP000297031">
    <property type="component" value="Chromosome"/>
</dbReference>
<dbReference type="NCBIfam" id="TIGR01280">
    <property type="entry name" value="xseB"/>
    <property type="match status" value="1"/>
</dbReference>
<evidence type="ECO:0000313" key="8">
    <source>
        <dbReference type="Proteomes" id="UP000297031"/>
    </source>
</evidence>
<gene>
    <name evidence="7" type="primary">xseB</name>
    <name evidence="7" type="ORF">E7746_13900</name>
</gene>
<dbReference type="Gene3D" id="1.10.287.1040">
    <property type="entry name" value="Exonuclease VII, small subunit"/>
    <property type="match status" value="1"/>
</dbReference>
<evidence type="ECO:0000313" key="7">
    <source>
        <dbReference type="EMBL" id="QCD36892.1"/>
    </source>
</evidence>
<dbReference type="AlphaFoldDB" id="A0A4P7VRD7"/>
<dbReference type="GO" id="GO:0006308">
    <property type="term" value="P:DNA catabolic process"/>
    <property type="evidence" value="ECO:0007669"/>
    <property type="project" value="UniProtKB-UniRule"/>
</dbReference>
<reference evidence="7 8" key="1">
    <citation type="submission" date="2019-02" db="EMBL/GenBank/DDBJ databases">
        <title>Isolation and identification of novel species under the genus Muribaculum.</title>
        <authorList>
            <person name="Miyake S."/>
            <person name="Ding Y."/>
            <person name="Low A."/>
            <person name="Soh M."/>
            <person name="Seedorf H."/>
        </authorList>
    </citation>
    <scope>NUCLEOTIDE SEQUENCE [LARGE SCALE GENOMIC DNA]</scope>
    <source>
        <strain evidence="7 8">TLL-A4</strain>
    </source>
</reference>
<dbReference type="SUPFAM" id="SSF116842">
    <property type="entry name" value="XseB-like"/>
    <property type="match status" value="1"/>
</dbReference>
<dbReference type="GO" id="GO:0009318">
    <property type="term" value="C:exodeoxyribonuclease VII complex"/>
    <property type="evidence" value="ECO:0007669"/>
    <property type="project" value="UniProtKB-UniRule"/>
</dbReference>
<accession>A0A4P7VRD7</accession>
<dbReference type="RefSeq" id="WP_123395017.1">
    <property type="nucleotide sequence ID" value="NZ_CANQMU010000002.1"/>
</dbReference>
<dbReference type="GO" id="GO:0008855">
    <property type="term" value="F:exodeoxyribonuclease VII activity"/>
    <property type="evidence" value="ECO:0007669"/>
    <property type="project" value="UniProtKB-UniRule"/>
</dbReference>
<dbReference type="EC" id="3.1.11.6" evidence="6"/>
<keyword evidence="8" id="KW-1185">Reference proteome</keyword>
<proteinExistence type="inferred from homology"/>
<evidence type="ECO:0000256" key="2">
    <source>
        <dbReference type="ARBA" id="ARBA00022490"/>
    </source>
</evidence>
<dbReference type="InterPro" id="IPR003761">
    <property type="entry name" value="Exonuc_VII_S"/>
</dbReference>
<evidence type="ECO:0000256" key="5">
    <source>
        <dbReference type="ARBA" id="ARBA00022839"/>
    </source>
</evidence>
<keyword evidence="5" id="KW-0269">Exonuclease</keyword>
<dbReference type="OrthoDB" id="1525214at2"/>
<evidence type="ECO:0000256" key="1">
    <source>
        <dbReference type="ARBA" id="ARBA00009998"/>
    </source>
</evidence>
<evidence type="ECO:0000256" key="4">
    <source>
        <dbReference type="ARBA" id="ARBA00022801"/>
    </source>
</evidence>
<protein>
    <recommendedName>
        <fullName evidence="6">Exodeoxyribonuclease VII small subunit</fullName>
        <ecNumber evidence="6">3.1.11.6</ecNumber>
    </recommendedName>
</protein>
<keyword evidence="3" id="KW-0540">Nuclease</keyword>
<evidence type="ECO:0000256" key="6">
    <source>
        <dbReference type="NCBIfam" id="TIGR01280"/>
    </source>
</evidence>
<keyword evidence="4 7" id="KW-0378">Hydrolase</keyword>
<dbReference type="Pfam" id="PF02609">
    <property type="entry name" value="Exonuc_VII_S"/>
    <property type="match status" value="1"/>
</dbReference>
<comment type="similarity">
    <text evidence="1">Belongs to the XseB family.</text>
</comment>
<dbReference type="KEGG" id="mgod:E7746_13900"/>
<evidence type="ECO:0000256" key="3">
    <source>
        <dbReference type="ARBA" id="ARBA00022722"/>
    </source>
</evidence>
<dbReference type="InterPro" id="IPR037004">
    <property type="entry name" value="Exonuc_VII_ssu_sf"/>
</dbReference>
<sequence>MSNTPEFIPVKELSYNKAVSELEDILRQMQSDALDIDLLAAYTRRATELLAECRSRLTATDKELQSILSNDK</sequence>
<keyword evidence="2" id="KW-0963">Cytoplasm</keyword>
<dbReference type="EMBL" id="CP039393">
    <property type="protein sequence ID" value="QCD36892.1"/>
    <property type="molecule type" value="Genomic_DNA"/>
</dbReference>